<accession>A0A1I7XC44</accession>
<dbReference type="GO" id="GO:0005886">
    <property type="term" value="C:plasma membrane"/>
    <property type="evidence" value="ECO:0007669"/>
    <property type="project" value="TreeGrafter"/>
</dbReference>
<dbReference type="GO" id="GO:0004383">
    <property type="term" value="F:guanylate cyclase activity"/>
    <property type="evidence" value="ECO:0007669"/>
    <property type="project" value="TreeGrafter"/>
</dbReference>
<dbReference type="PANTHER" id="PTHR11920">
    <property type="entry name" value="GUANYLYL CYCLASE"/>
    <property type="match status" value="1"/>
</dbReference>
<feature type="domain" description="Receptor ligand binding region" evidence="8">
    <location>
        <begin position="279"/>
        <end position="336"/>
    </location>
</feature>
<evidence type="ECO:0000256" key="2">
    <source>
        <dbReference type="ARBA" id="ARBA00022692"/>
    </source>
</evidence>
<dbReference type="Gene3D" id="3.40.50.2300">
    <property type="match status" value="2"/>
</dbReference>
<keyword evidence="6" id="KW-0456">Lyase</keyword>
<evidence type="ECO:0000313" key="10">
    <source>
        <dbReference type="Proteomes" id="UP000095283"/>
    </source>
</evidence>
<evidence type="ECO:0000256" key="4">
    <source>
        <dbReference type="ARBA" id="ARBA00022989"/>
    </source>
</evidence>
<dbReference type="InterPro" id="IPR028082">
    <property type="entry name" value="Peripla_BP_I"/>
</dbReference>
<dbReference type="SUPFAM" id="SSF56112">
    <property type="entry name" value="Protein kinase-like (PK-like)"/>
    <property type="match status" value="1"/>
</dbReference>
<dbReference type="Proteomes" id="UP000095283">
    <property type="component" value="Unplaced"/>
</dbReference>
<evidence type="ECO:0000256" key="6">
    <source>
        <dbReference type="ARBA" id="ARBA00023239"/>
    </source>
</evidence>
<evidence type="ECO:0000313" key="11">
    <source>
        <dbReference type="WBParaSite" id="Hba_15207"/>
    </source>
</evidence>
<feature type="transmembrane region" description="Helical" evidence="7">
    <location>
        <begin position="182"/>
        <end position="201"/>
    </location>
</feature>
<dbReference type="InterPro" id="IPR011009">
    <property type="entry name" value="Kinase-like_dom_sf"/>
</dbReference>
<dbReference type="GO" id="GO:0001653">
    <property type="term" value="F:peptide receptor activity"/>
    <property type="evidence" value="ECO:0007669"/>
    <property type="project" value="TreeGrafter"/>
</dbReference>
<name>A0A1I7XC44_HETBA</name>
<keyword evidence="10" id="KW-1185">Reference proteome</keyword>
<dbReference type="GO" id="GO:0007168">
    <property type="term" value="P:receptor guanylyl cyclase signaling pathway"/>
    <property type="evidence" value="ECO:0007669"/>
    <property type="project" value="TreeGrafter"/>
</dbReference>
<keyword evidence="2 7" id="KW-0812">Transmembrane</keyword>
<dbReference type="InterPro" id="IPR036397">
    <property type="entry name" value="RNaseH_sf"/>
</dbReference>
<dbReference type="GO" id="GO:0004672">
    <property type="term" value="F:protein kinase activity"/>
    <property type="evidence" value="ECO:0007669"/>
    <property type="project" value="InterPro"/>
</dbReference>
<dbReference type="PANTHER" id="PTHR11920:SF495">
    <property type="entry name" value="RECEPTOR-TYPE GUANYLATE CYCLASE GCY-7"/>
    <property type="match status" value="1"/>
</dbReference>
<dbReference type="InterPro" id="IPR050401">
    <property type="entry name" value="Cyclic_nucleotide_synthase"/>
</dbReference>
<dbReference type="SUPFAM" id="SSF53822">
    <property type="entry name" value="Periplasmic binding protein-like I"/>
    <property type="match status" value="2"/>
</dbReference>
<evidence type="ECO:0000256" key="5">
    <source>
        <dbReference type="ARBA" id="ARBA00023136"/>
    </source>
</evidence>
<evidence type="ECO:0000256" key="3">
    <source>
        <dbReference type="ARBA" id="ARBA00022741"/>
    </source>
</evidence>
<dbReference type="GO" id="GO:0008146">
    <property type="term" value="F:sulfotransferase activity"/>
    <property type="evidence" value="ECO:0007669"/>
    <property type="project" value="InterPro"/>
</dbReference>
<sequence>MSTLLSAIFCYLYNKEFRESGRALATDVNRTCSSLNELHDYKQIVKMAGGKKWENFVLVREPAERFLSGFLFACSSKAIGNATCLGCKDDMKCVLKKVYENSLLFAAGNEDVKSNVLWHIGPQNWHCNLQNNLENFTIVHYSPSRTENLKNDLRRLMLVFCSCEAPFVVTACWPIGCDTTAVMKTYILLTTLFFMILPLLFQATVSNLFPNSTQSLFVQPTNSPSNLTAKRVVSTKITLYNCLNKTLSSSKNIRIIVVVGIAAVEYVLTTSIGWSVDGGAIGMALDLLREQHLIDDYEFIFYVNYTECDPAAAVGVGVEFMKEKKVDVVIIPPCPQQQWKLLVILTKHLAREPTTNVHLNIGFEDFVTETRALKMRRVAEGRGRLLAIDDSQLKAIVEEDPRKTTGEVAEELNVSQSGVRYLHRKKAVAKSALRFFFERAIILHDNARPHVSQMTLQKVDELGYETPPYSTDSPDLSPTDYHFLSISTSYKRSQSKDAKNVHTFSVVALYLLTAFIMAYLSTVYNTAVLGWGYLTNVQFSYVEKFPYITLPIANSLTLGYCLAQLLYNFAWNNLSILYSLDDATFCDTIVTDIETAFADPLTYTPDIVYKTIIDVQDDSLMNDILNNVKSRSRIVLVCINGGADRRKFLVKVAELNMVTDDYLYILTAMRSLGFGTGPEWLNTYLGRYECHKRRERRFGQRSSTKNACGLTGEIVLNQNHSREPFFCVYGLDNSYKQTIFMNITFLTGQPVELVPLYTDEATSIWATRGGKRWLLPLTKPICGYSGLECPKLFWDMYLVYVIVGGVLCIILLISGLCLIVFVIRNRLQEQARLNAEWQIPFVRLVKLPNKREHRSYRSLNSGPSTITNDSTYENENSLYEVYFLDKEPVLIRKHPVVSLTKYDYDSFVKYLHHSFINCHGSLTSACCLVNDGWQMKITDYGLPQLIDQQRQTRSLWVAPEHLTQTPVGCSKAGDVYSFAIICSEVITRKPAWNITARGESILGNVKKELATTRKKAIL</sequence>
<comment type="subcellular location">
    <subcellularLocation>
        <location evidence="1">Membrane</location>
    </subcellularLocation>
</comment>
<dbReference type="InterPro" id="IPR001828">
    <property type="entry name" value="ANF_lig-bd_rcpt"/>
</dbReference>
<keyword evidence="3" id="KW-0547">Nucleotide-binding</keyword>
<protein>
    <submittedName>
        <fullName evidence="11">Guanylate cyclase</fullName>
    </submittedName>
</protein>
<feature type="transmembrane region" description="Helical" evidence="7">
    <location>
        <begin position="797"/>
        <end position="823"/>
    </location>
</feature>
<dbReference type="InterPro" id="IPR001245">
    <property type="entry name" value="Ser-Thr/Tyr_kinase_cat_dom"/>
</dbReference>
<feature type="transmembrane region" description="Helical" evidence="7">
    <location>
        <begin position="156"/>
        <end position="176"/>
    </location>
</feature>
<feature type="transmembrane region" description="Helical" evidence="7">
    <location>
        <begin position="501"/>
        <end position="520"/>
    </location>
</feature>
<dbReference type="Gene3D" id="3.30.420.10">
    <property type="entry name" value="Ribonuclease H-like superfamily/Ribonuclease H"/>
    <property type="match status" value="1"/>
</dbReference>
<dbReference type="GO" id="GO:0004016">
    <property type="term" value="F:adenylate cyclase activity"/>
    <property type="evidence" value="ECO:0007669"/>
    <property type="project" value="TreeGrafter"/>
</dbReference>
<dbReference type="GO" id="GO:0003676">
    <property type="term" value="F:nucleic acid binding"/>
    <property type="evidence" value="ECO:0007669"/>
    <property type="project" value="InterPro"/>
</dbReference>
<reference evidence="11" key="1">
    <citation type="submission" date="2016-11" db="UniProtKB">
        <authorList>
            <consortium name="WormBaseParasite"/>
        </authorList>
    </citation>
    <scope>IDENTIFICATION</scope>
</reference>
<feature type="domain" description="Serine-threonine/tyrosine-protein kinase catalytic" evidence="9">
    <location>
        <begin position="909"/>
        <end position="995"/>
    </location>
</feature>
<dbReference type="GO" id="GO:0000166">
    <property type="term" value="F:nucleotide binding"/>
    <property type="evidence" value="ECO:0007669"/>
    <property type="project" value="UniProtKB-KW"/>
</dbReference>
<organism evidence="10 11">
    <name type="scientific">Heterorhabditis bacteriophora</name>
    <name type="common">Entomopathogenic nematode worm</name>
    <dbReference type="NCBI Taxonomy" id="37862"/>
    <lineage>
        <taxon>Eukaryota</taxon>
        <taxon>Metazoa</taxon>
        <taxon>Ecdysozoa</taxon>
        <taxon>Nematoda</taxon>
        <taxon>Chromadorea</taxon>
        <taxon>Rhabditida</taxon>
        <taxon>Rhabditina</taxon>
        <taxon>Rhabditomorpha</taxon>
        <taxon>Strongyloidea</taxon>
        <taxon>Heterorhabditidae</taxon>
        <taxon>Heterorhabditis</taxon>
    </lineage>
</organism>
<evidence type="ECO:0000256" key="1">
    <source>
        <dbReference type="ARBA" id="ARBA00004370"/>
    </source>
</evidence>
<evidence type="ECO:0000256" key="7">
    <source>
        <dbReference type="SAM" id="Phobius"/>
    </source>
</evidence>
<keyword evidence="4 7" id="KW-1133">Transmembrane helix</keyword>
<dbReference type="Pfam" id="PF03567">
    <property type="entry name" value="Sulfotransfer_2"/>
    <property type="match status" value="1"/>
</dbReference>
<proteinExistence type="predicted"/>
<evidence type="ECO:0000259" key="8">
    <source>
        <dbReference type="Pfam" id="PF01094"/>
    </source>
</evidence>
<evidence type="ECO:0000259" key="9">
    <source>
        <dbReference type="Pfam" id="PF07714"/>
    </source>
</evidence>
<keyword evidence="5 7" id="KW-0472">Membrane</keyword>
<dbReference type="WBParaSite" id="Hba_15207">
    <property type="protein sequence ID" value="Hba_15207"/>
    <property type="gene ID" value="Hba_15207"/>
</dbReference>
<dbReference type="InterPro" id="IPR005331">
    <property type="entry name" value="Sulfotransferase"/>
</dbReference>
<dbReference type="Pfam" id="PF01094">
    <property type="entry name" value="ANF_receptor"/>
    <property type="match status" value="2"/>
</dbReference>
<dbReference type="Gene3D" id="1.10.510.10">
    <property type="entry name" value="Transferase(Phosphotransferase) domain 1"/>
    <property type="match status" value="1"/>
</dbReference>
<feature type="domain" description="Receptor ligand binding region" evidence="8">
    <location>
        <begin position="516"/>
        <end position="667"/>
    </location>
</feature>
<dbReference type="AlphaFoldDB" id="A0A1I7XC44"/>
<dbReference type="Pfam" id="PF07714">
    <property type="entry name" value="PK_Tyr_Ser-Thr"/>
    <property type="match status" value="1"/>
</dbReference>